<name>A0A0Q9YLD4_9GAMM</name>
<dbReference type="RefSeq" id="WP_259566073.1">
    <property type="nucleotide sequence ID" value="NZ_LKAJ02000001.1"/>
</dbReference>
<evidence type="ECO:0000313" key="2">
    <source>
        <dbReference type="EMBL" id="KRG21525.1"/>
    </source>
</evidence>
<dbReference type="EMBL" id="LKAJ01000004">
    <property type="protein sequence ID" value="KRG21525.1"/>
    <property type="molecule type" value="Genomic_DNA"/>
</dbReference>
<protein>
    <submittedName>
        <fullName evidence="2">Uncharacterized protein</fullName>
    </submittedName>
</protein>
<keyword evidence="1" id="KW-1133">Transmembrane helix</keyword>
<evidence type="ECO:0000256" key="1">
    <source>
        <dbReference type="SAM" id="Phobius"/>
    </source>
</evidence>
<organism evidence="2">
    <name type="scientific">Candidatus Berkiella aquae</name>
    <dbReference type="NCBI Taxonomy" id="295108"/>
    <lineage>
        <taxon>Bacteria</taxon>
        <taxon>Pseudomonadati</taxon>
        <taxon>Pseudomonadota</taxon>
        <taxon>Gammaproteobacteria</taxon>
        <taxon>Candidatus Berkiellales</taxon>
        <taxon>Candidatus Berkiellaceae</taxon>
        <taxon>Candidatus Berkiella</taxon>
    </lineage>
</organism>
<comment type="caution">
    <text evidence="2">The sequence shown here is derived from an EMBL/GenBank/DDBJ whole genome shotgun (WGS) entry which is preliminary data.</text>
</comment>
<keyword evidence="1" id="KW-0812">Transmembrane</keyword>
<accession>A0A0Q9YLD4</accession>
<dbReference type="AlphaFoldDB" id="A0A0Q9YLD4"/>
<feature type="transmembrane region" description="Helical" evidence="1">
    <location>
        <begin position="20"/>
        <end position="43"/>
    </location>
</feature>
<proteinExistence type="predicted"/>
<reference evidence="2" key="1">
    <citation type="submission" date="2015-09" db="EMBL/GenBank/DDBJ databases">
        <title>Draft Genome Sequences of Two Novel Amoeba-resistant Intranuclear Bacteria, Candidatus Berkiella cookevillensis and Candidatus Berkiella aquae.</title>
        <authorList>
            <person name="Mehari Y.T."/>
            <person name="Arivett B.A."/>
            <person name="Farone A.L."/>
            <person name="Gunderson J.H."/>
            <person name="Farone M.B."/>
        </authorList>
    </citation>
    <scope>NUCLEOTIDE SEQUENCE [LARGE SCALE GENOMIC DNA]</scope>
    <source>
        <strain evidence="2">HT99</strain>
    </source>
</reference>
<sequence>MSNERPVTLADLKPYQPFGIPVLKLLGMLTLLSCFITIAYEVLF</sequence>
<keyword evidence="1" id="KW-0472">Membrane</keyword>
<dbReference type="STRING" id="295108.HT99x_01277"/>
<gene>
    <name evidence="2" type="ORF">HT99x_01277</name>
</gene>